<dbReference type="Proteomes" id="UP000516388">
    <property type="component" value="Chromosome"/>
</dbReference>
<sequence length="267" mass="30299">MILSRRTKNLGVLFVGVLLFFSLIAISVKSFTYAKEKDLTLNGQVTFGISLDDAPKDLIDNMKQDGVHFIGKDKKEGIVLNPQGLTININDSNGNTVSTLHPDVNGLFESPQLDPGKYEINVLYGEKTIYTDKVKVGNKKTYQFKALIPLKDFLDEMHPAIDENDNHNDNSMDNTGTITIQSHKSPHIPCNDYNGVDSDGRHVHDWTHFKGSDCYWVFAVWMRTPQCALDKWDSTEYCDGTRNCSPAMGHPTKFHWHDNFEGTKWHY</sequence>
<dbReference type="AlphaFoldDB" id="A0A1V9C431"/>
<accession>A0A1V9C431</accession>
<dbReference type="RefSeq" id="WP_014194627.1">
    <property type="nucleotide sequence ID" value="NZ_CP061470.1"/>
</dbReference>
<name>A0A1V9C431_9BACL</name>
<dbReference type="KEGG" id="gza:IC807_02600"/>
<organism evidence="1 2">
    <name type="scientific">Geobacillus zalihae</name>
    <dbReference type="NCBI Taxonomy" id="213419"/>
    <lineage>
        <taxon>Bacteria</taxon>
        <taxon>Bacillati</taxon>
        <taxon>Bacillota</taxon>
        <taxon>Bacilli</taxon>
        <taxon>Bacillales</taxon>
        <taxon>Anoxybacillaceae</taxon>
        <taxon>Geobacillus</taxon>
    </lineage>
</organism>
<evidence type="ECO:0000313" key="2">
    <source>
        <dbReference type="Proteomes" id="UP000516388"/>
    </source>
</evidence>
<dbReference type="SUPFAM" id="SSF49478">
    <property type="entry name" value="Cna protein B-type domain"/>
    <property type="match status" value="1"/>
</dbReference>
<gene>
    <name evidence="1" type="ORF">IC807_02600</name>
</gene>
<keyword evidence="2" id="KW-1185">Reference proteome</keyword>
<protein>
    <submittedName>
        <fullName evidence="1">Uncharacterized protein</fullName>
    </submittedName>
</protein>
<reference evidence="1 2" key="1">
    <citation type="submission" date="2020-09" db="EMBL/GenBank/DDBJ databases">
        <title>Complete Geobacillus genomes through the use of hybrid genome assembly.</title>
        <authorList>
            <person name="Vera D.L."/>
            <person name="Venkateswaran K."/>
            <person name="Singh N.K."/>
            <person name="Landry K."/>
        </authorList>
    </citation>
    <scope>NUCLEOTIDE SEQUENCE [LARGE SCALE GENOMIC DNA]</scope>
    <source>
        <strain evidence="1 2">SURF-189</strain>
    </source>
</reference>
<proteinExistence type="predicted"/>
<dbReference type="EMBL" id="CP061470">
    <property type="protein sequence ID" value="QNU18600.1"/>
    <property type="molecule type" value="Genomic_DNA"/>
</dbReference>
<evidence type="ECO:0000313" key="1">
    <source>
        <dbReference type="EMBL" id="QNU18600.1"/>
    </source>
</evidence>